<evidence type="ECO:0000256" key="1">
    <source>
        <dbReference type="SAM" id="MobiDB-lite"/>
    </source>
</evidence>
<accession>A0ABR5ACQ0</accession>
<keyword evidence="3" id="KW-1185">Reference proteome</keyword>
<name>A0ABR5ACQ0_9BACL</name>
<comment type="caution">
    <text evidence="2">The sequence shown here is derived from an EMBL/GenBank/DDBJ whole genome shotgun (WGS) entry which is preliminary data.</text>
</comment>
<evidence type="ECO:0000313" key="2">
    <source>
        <dbReference type="EMBL" id="KIL38365.1"/>
    </source>
</evidence>
<organism evidence="2 3">
    <name type="scientific">Gordoniibacillus kamchatkensis</name>
    <dbReference type="NCBI Taxonomy" id="1590651"/>
    <lineage>
        <taxon>Bacteria</taxon>
        <taxon>Bacillati</taxon>
        <taxon>Bacillota</taxon>
        <taxon>Bacilli</taxon>
        <taxon>Bacillales</taxon>
        <taxon>Paenibacillaceae</taxon>
        <taxon>Gordoniibacillus</taxon>
    </lineage>
</organism>
<dbReference type="EMBL" id="JXAK01000064">
    <property type="protein sequence ID" value="KIL38365.1"/>
    <property type="molecule type" value="Genomic_DNA"/>
</dbReference>
<protein>
    <submittedName>
        <fullName evidence="2">Uncharacterized protein</fullName>
    </submittedName>
</protein>
<reference evidence="2 3" key="1">
    <citation type="submission" date="2014-12" db="EMBL/GenBank/DDBJ databases">
        <title>Draft genome sequence of Paenibacillus kamchatkensis strain B-2647.</title>
        <authorList>
            <person name="Karlyshev A.V."/>
            <person name="Kudryashova E.B."/>
        </authorList>
    </citation>
    <scope>NUCLEOTIDE SEQUENCE [LARGE SCALE GENOMIC DNA]</scope>
    <source>
        <strain evidence="2 3">VKM B-2647</strain>
    </source>
</reference>
<feature type="region of interest" description="Disordered" evidence="1">
    <location>
        <begin position="41"/>
        <end position="67"/>
    </location>
</feature>
<dbReference type="Proteomes" id="UP000031967">
    <property type="component" value="Unassembled WGS sequence"/>
</dbReference>
<sequence>MLSDAKEVDSDVNEDAGREKLLDASLERFVHNVKVQVRRKGDMTNVPDDSVFAAAETAGQPDRDAGT</sequence>
<evidence type="ECO:0000313" key="3">
    <source>
        <dbReference type="Proteomes" id="UP000031967"/>
    </source>
</evidence>
<proteinExistence type="predicted"/>
<gene>
    <name evidence="2" type="ORF">SD70_26850</name>
</gene>